<comment type="similarity">
    <text evidence="2">Belongs to the CDC50/LEM3 family.</text>
</comment>
<evidence type="ECO:0000313" key="8">
    <source>
        <dbReference type="Proteomes" id="UP001176961"/>
    </source>
</evidence>
<feature type="transmembrane region" description="Helical" evidence="6">
    <location>
        <begin position="350"/>
        <end position="366"/>
    </location>
</feature>
<keyword evidence="4 6" id="KW-1133">Transmembrane helix</keyword>
<feature type="transmembrane region" description="Helical" evidence="6">
    <location>
        <begin position="321"/>
        <end position="344"/>
    </location>
</feature>
<dbReference type="GO" id="GO:0005783">
    <property type="term" value="C:endoplasmic reticulum"/>
    <property type="evidence" value="ECO:0007669"/>
    <property type="project" value="TreeGrafter"/>
</dbReference>
<evidence type="ECO:0000256" key="6">
    <source>
        <dbReference type="SAM" id="Phobius"/>
    </source>
</evidence>
<keyword evidence="3 6" id="KW-0812">Transmembrane</keyword>
<accession>A0AA36H4P9</accession>
<evidence type="ECO:0000256" key="3">
    <source>
        <dbReference type="ARBA" id="ARBA00022692"/>
    </source>
</evidence>
<feature type="transmembrane region" description="Helical" evidence="6">
    <location>
        <begin position="387"/>
        <end position="405"/>
    </location>
</feature>
<gene>
    <name evidence="7" type="ORF">CYNAS_LOCUS15714</name>
</gene>
<evidence type="ECO:0000313" key="7">
    <source>
        <dbReference type="EMBL" id="CAJ0603731.1"/>
    </source>
</evidence>
<feature type="transmembrane region" description="Helical" evidence="6">
    <location>
        <begin position="39"/>
        <end position="62"/>
    </location>
</feature>
<evidence type="ECO:0000256" key="4">
    <source>
        <dbReference type="ARBA" id="ARBA00022989"/>
    </source>
</evidence>
<organism evidence="7 8">
    <name type="scientific">Cylicocyclus nassatus</name>
    <name type="common">Nematode worm</name>
    <dbReference type="NCBI Taxonomy" id="53992"/>
    <lineage>
        <taxon>Eukaryota</taxon>
        <taxon>Metazoa</taxon>
        <taxon>Ecdysozoa</taxon>
        <taxon>Nematoda</taxon>
        <taxon>Chromadorea</taxon>
        <taxon>Rhabditida</taxon>
        <taxon>Rhabditina</taxon>
        <taxon>Rhabditomorpha</taxon>
        <taxon>Strongyloidea</taxon>
        <taxon>Strongylidae</taxon>
        <taxon>Cylicocyclus</taxon>
    </lineage>
</organism>
<keyword evidence="5 6" id="KW-0472">Membrane</keyword>
<evidence type="ECO:0000256" key="2">
    <source>
        <dbReference type="ARBA" id="ARBA00009457"/>
    </source>
</evidence>
<dbReference type="PANTHER" id="PTHR10926:SF23">
    <property type="entry name" value="CELL CYCLE CONTROL PROTEIN 50A"/>
    <property type="match status" value="1"/>
</dbReference>
<dbReference type="GO" id="GO:0005886">
    <property type="term" value="C:plasma membrane"/>
    <property type="evidence" value="ECO:0007669"/>
    <property type="project" value="TreeGrafter"/>
</dbReference>
<dbReference type="Proteomes" id="UP001176961">
    <property type="component" value="Unassembled WGS sequence"/>
</dbReference>
<evidence type="ECO:0000256" key="5">
    <source>
        <dbReference type="ARBA" id="ARBA00023136"/>
    </source>
</evidence>
<evidence type="ECO:0000256" key="1">
    <source>
        <dbReference type="ARBA" id="ARBA00004370"/>
    </source>
</evidence>
<proteinExistence type="inferred from homology"/>
<comment type="subcellular location">
    <subcellularLocation>
        <location evidence="1">Membrane</location>
    </subcellularLocation>
</comment>
<dbReference type="AlphaFoldDB" id="A0AA36H4P9"/>
<reference evidence="7" key="1">
    <citation type="submission" date="2023-07" db="EMBL/GenBank/DDBJ databases">
        <authorList>
            <consortium name="CYATHOMIX"/>
        </authorList>
    </citation>
    <scope>NUCLEOTIDE SEQUENCE</scope>
    <source>
        <strain evidence="7">N/A</strain>
    </source>
</reference>
<protein>
    <recommendedName>
        <fullName evidence="9">Transmembrane protein</fullName>
    </recommendedName>
</protein>
<dbReference type="PANTHER" id="PTHR10926">
    <property type="entry name" value="CELL CYCLE CONTROL PROTEIN 50"/>
    <property type="match status" value="1"/>
</dbReference>
<evidence type="ECO:0008006" key="9">
    <source>
        <dbReference type="Google" id="ProtNLM"/>
    </source>
</evidence>
<name>A0AA36H4P9_CYLNA</name>
<dbReference type="Pfam" id="PF03381">
    <property type="entry name" value="CDC50"/>
    <property type="match status" value="1"/>
</dbReference>
<sequence length="480" mass="54612">MPDDIPKIPRYRGKRNKPKDSVWRQQRIPAYRPVINTRNTLPCTIVVGFIFIGVGVLLMVAASSSLELVIKYTNCTSMDGNATEKIVRIAYPNVTAQCRLSFDIMEDYSGEVKFYYGLTQFYQNHRLYMNSRNDLQLAGHIREVTDCKPLDSIPGTNLTYAPCGFVANSMFNDTFQLLFHGLNAAEVEVPFTTRGMVKDLVRKRKFRNPVPNGNETLCDAFADTVRPPWWQKDICELGANSPGAGVGFENIDFIMWMQTAALPNFRKLYRILDREVDGFSDGLPIGRYTLVINYNYPATWRGAEKSFVISRESWIGPRRDFLAISYMAVGTGAVFCSSMVLGWIAGHFAYSLWLGSSFNCVVLALNRYVEMMPMANNFQFLFHGRTVYMWIVLSLAYTLVAWFVFRPAPFNSTVSAFIGLPMIKDYDWEQIHFTSVYIVIHNCTVVVTLVTLYSIVCCHMWHARGTAGYVTHYKVNTGKL</sequence>
<comment type="caution">
    <text evidence="7">The sequence shown here is derived from an EMBL/GenBank/DDBJ whole genome shotgun (WGS) entry which is preliminary data.</text>
</comment>
<dbReference type="InterPro" id="IPR005045">
    <property type="entry name" value="CDC50/LEM3_fam"/>
</dbReference>
<dbReference type="EMBL" id="CATQJL010000305">
    <property type="protein sequence ID" value="CAJ0603731.1"/>
    <property type="molecule type" value="Genomic_DNA"/>
</dbReference>
<keyword evidence="8" id="KW-1185">Reference proteome</keyword>
<feature type="transmembrane region" description="Helical" evidence="6">
    <location>
        <begin position="436"/>
        <end position="456"/>
    </location>
</feature>
<dbReference type="GO" id="GO:0005794">
    <property type="term" value="C:Golgi apparatus"/>
    <property type="evidence" value="ECO:0007669"/>
    <property type="project" value="TreeGrafter"/>
</dbReference>